<evidence type="ECO:0000313" key="2">
    <source>
        <dbReference type="EMBL" id="RFU30669.1"/>
    </source>
</evidence>
<feature type="region of interest" description="Disordered" evidence="1">
    <location>
        <begin position="567"/>
        <end position="617"/>
    </location>
</feature>
<feature type="compositionally biased region" description="Polar residues" evidence="1">
    <location>
        <begin position="582"/>
        <end position="601"/>
    </location>
</feature>
<dbReference type="PANTHER" id="PTHR38166">
    <property type="entry name" value="C2H2-TYPE DOMAIN-CONTAINING PROTEIN-RELATED"/>
    <property type="match status" value="1"/>
</dbReference>
<dbReference type="OrthoDB" id="5382659at2759"/>
<feature type="non-terminal residue" evidence="2">
    <location>
        <position position="711"/>
    </location>
</feature>
<feature type="region of interest" description="Disordered" evidence="1">
    <location>
        <begin position="630"/>
        <end position="659"/>
    </location>
</feature>
<feature type="compositionally biased region" description="Low complexity" evidence="1">
    <location>
        <begin position="330"/>
        <end position="352"/>
    </location>
</feature>
<feature type="compositionally biased region" description="Polar residues" evidence="1">
    <location>
        <begin position="608"/>
        <end position="617"/>
    </location>
</feature>
<keyword evidence="3" id="KW-1185">Reference proteome</keyword>
<gene>
    <name evidence="2" type="ORF">B7463_g5654</name>
</gene>
<evidence type="ECO:0000256" key="1">
    <source>
        <dbReference type="SAM" id="MobiDB-lite"/>
    </source>
</evidence>
<feature type="non-terminal residue" evidence="2">
    <location>
        <position position="1"/>
    </location>
</feature>
<dbReference type="AlphaFoldDB" id="A0A3E2HB81"/>
<feature type="region of interest" description="Disordered" evidence="1">
    <location>
        <begin position="245"/>
        <end position="274"/>
    </location>
</feature>
<evidence type="ECO:0000313" key="3">
    <source>
        <dbReference type="Proteomes" id="UP000258309"/>
    </source>
</evidence>
<dbReference type="PANTHER" id="PTHR38166:SF1">
    <property type="entry name" value="C2H2-TYPE DOMAIN-CONTAINING PROTEIN"/>
    <property type="match status" value="1"/>
</dbReference>
<accession>A0A3E2HB81</accession>
<proteinExistence type="predicted"/>
<feature type="region of interest" description="Disordered" evidence="1">
    <location>
        <begin position="1"/>
        <end position="28"/>
    </location>
</feature>
<dbReference type="Proteomes" id="UP000258309">
    <property type="component" value="Unassembled WGS sequence"/>
</dbReference>
<protein>
    <submittedName>
        <fullName evidence="2">Uncharacterized protein</fullName>
    </submittedName>
</protein>
<feature type="compositionally biased region" description="Basic and acidic residues" evidence="1">
    <location>
        <begin position="1"/>
        <end position="11"/>
    </location>
</feature>
<feature type="region of interest" description="Disordered" evidence="1">
    <location>
        <begin position="330"/>
        <end position="359"/>
    </location>
</feature>
<reference evidence="2 3" key="1">
    <citation type="submission" date="2018-05" db="EMBL/GenBank/DDBJ databases">
        <title>Draft genome sequence of Scytalidium lignicola DSM 105466, a ubiquitous saprotrophic fungus.</title>
        <authorList>
            <person name="Buettner E."/>
            <person name="Gebauer A.M."/>
            <person name="Hofrichter M."/>
            <person name="Liers C."/>
            <person name="Kellner H."/>
        </authorList>
    </citation>
    <scope>NUCLEOTIDE SEQUENCE [LARGE SCALE GENOMIC DNA]</scope>
    <source>
        <strain evidence="2 3">DSM 105466</strain>
    </source>
</reference>
<feature type="compositionally biased region" description="Polar residues" evidence="1">
    <location>
        <begin position="632"/>
        <end position="643"/>
    </location>
</feature>
<comment type="caution">
    <text evidence="2">The sequence shown here is derived from an EMBL/GenBank/DDBJ whole genome shotgun (WGS) entry which is preliminary data.</text>
</comment>
<feature type="compositionally biased region" description="Polar residues" evidence="1">
    <location>
        <begin position="250"/>
        <end position="265"/>
    </location>
</feature>
<sequence>MPARRPPRDPYRTPSPPPLRYARPLYTRHGSSEAELLIDARPTNSSASTKVNLTEHLQHGKHSSSNAYSHVHTLASQNAMSTDSSPCSVPSLSMMPSPGDNSTITSYIQDDPYPEFECEFSPSYEPYENVKEIENALKFPKPFEDASAGLFSDIRTSLGLVETTVEFRPRHLRLRSHSLSTIAATFVVLQRCIRNRINGHHAEFESPASQTRPREISTEIMSTLQNSEKPDISSWLLRSLRSEGLSSNSDTDSIGSFESDNTTDGSGDGIDSCRGDVPCWPSEADPRDFLIPSRRILSHLPSGVAASISSSLCSLFDSWIARLVTSQQTSNNAASSGSSSSYSQQNNSTKNTCSSFNGKKRGPYNEDDGLFNSGNNALHKKQKFNGETEADPRQKWACPFYQREPHRYCVETEVGDFRKCARSPGFDQVHRVNLFKEEEQLEIHRRMDPACELQQPPVIEGLTTKQKALLKPRDRKSKSDEERWNVIYKICFPGDEILPSPCKVSAFMLRTVVANNPQDYIHYSREIAELRREVLEIVREETTTPAAVNANRLIQRLQEAFNAQLPAESPSSLIPQTPAVLTPSTTNESGRSTDVSFSQGQRRVPYQESPSVTRTSQQVALVTTFSADDLTQKSTSRASSNGSPAGPLDNRYPSSSNNDHSLSGFVSPISFNIFDDNSFNADQFMLDMGRNTTLQLDDTNFEPLDDTCTES</sequence>
<name>A0A3E2HB81_SCYLI</name>
<dbReference type="EMBL" id="NCSJ02000094">
    <property type="protein sequence ID" value="RFU30669.1"/>
    <property type="molecule type" value="Genomic_DNA"/>
</dbReference>
<organism evidence="2 3">
    <name type="scientific">Scytalidium lignicola</name>
    <name type="common">Hyphomycete</name>
    <dbReference type="NCBI Taxonomy" id="5539"/>
    <lineage>
        <taxon>Eukaryota</taxon>
        <taxon>Fungi</taxon>
        <taxon>Dikarya</taxon>
        <taxon>Ascomycota</taxon>
        <taxon>Pezizomycotina</taxon>
        <taxon>Leotiomycetes</taxon>
        <taxon>Leotiomycetes incertae sedis</taxon>
        <taxon>Scytalidium</taxon>
    </lineage>
</organism>